<dbReference type="Proteomes" id="UP000502894">
    <property type="component" value="Chromosome"/>
</dbReference>
<gene>
    <name evidence="1" type="ORF">TUM19329_01020</name>
</gene>
<proteinExistence type="predicted"/>
<organism evidence="1 2">
    <name type="scientific">Legionella antarctica</name>
    <dbReference type="NCBI Taxonomy" id="2708020"/>
    <lineage>
        <taxon>Bacteria</taxon>
        <taxon>Pseudomonadati</taxon>
        <taxon>Pseudomonadota</taxon>
        <taxon>Gammaproteobacteria</taxon>
        <taxon>Legionellales</taxon>
        <taxon>Legionellaceae</taxon>
        <taxon>Legionella</taxon>
    </lineage>
</organism>
<protein>
    <submittedName>
        <fullName evidence="1">Uncharacterized protein</fullName>
    </submittedName>
</protein>
<dbReference type="KEGG" id="lant:TUM19329_01020"/>
<evidence type="ECO:0000313" key="2">
    <source>
        <dbReference type="Proteomes" id="UP000502894"/>
    </source>
</evidence>
<accession>A0A6F8SZU3</accession>
<dbReference type="AlphaFoldDB" id="A0A6F8SZU3"/>
<dbReference type="EMBL" id="AP022839">
    <property type="protein sequence ID" value="BCA93741.1"/>
    <property type="molecule type" value="Genomic_DNA"/>
</dbReference>
<name>A0A6F8SZU3_9GAMM</name>
<reference evidence="1" key="1">
    <citation type="journal article" date="2020" name="Microbiol. Resour. Announc.">
        <title>Complete Genome Sequence of Novel Psychrotolerant Legionella Strain TUM19329, Isolated from Antarctic Lake Sediment.</title>
        <authorList>
            <person name="Shimada S."/>
            <person name="Nakai R."/>
            <person name="Aoki K."/>
            <person name="Shimoeda N."/>
            <person name="Ohno G."/>
            <person name="Miyazaki Y."/>
            <person name="Kudoh S."/>
            <person name="Imura S."/>
            <person name="Watanabe K."/>
            <person name="Ishii Y."/>
            <person name="Tateda K."/>
        </authorList>
    </citation>
    <scope>NUCLEOTIDE SEQUENCE [LARGE SCALE GENOMIC DNA]</scope>
    <source>
        <strain evidence="1">TUM19329</strain>
    </source>
</reference>
<evidence type="ECO:0000313" key="1">
    <source>
        <dbReference type="EMBL" id="BCA93741.1"/>
    </source>
</evidence>
<keyword evidence="2" id="KW-1185">Reference proteome</keyword>
<sequence length="93" mass="10698">MTMGSTVLSNKFSIGMLMAFLTYRNLLVSKSSSFIKNIFDYKLISIQLNRLSDILFQQPEKIEKEELRLPTKAEVMGALTDMGPHVWNKIKEK</sequence>